<organism evidence="1 2">
    <name type="scientific">Erwinia rhapontici</name>
    <name type="common">Pectobacterium rhapontici</name>
    <dbReference type="NCBI Taxonomy" id="55212"/>
    <lineage>
        <taxon>Bacteria</taxon>
        <taxon>Pseudomonadati</taxon>
        <taxon>Pseudomonadota</taxon>
        <taxon>Gammaproteobacteria</taxon>
        <taxon>Enterobacterales</taxon>
        <taxon>Erwiniaceae</taxon>
        <taxon>Erwinia</taxon>
    </lineage>
</organism>
<name>A0ABN6DNC4_ERWRD</name>
<keyword evidence="2" id="KW-1185">Reference proteome</keyword>
<dbReference type="Gene3D" id="3.40.190.10">
    <property type="entry name" value="Periplasmic binding protein-like II"/>
    <property type="match status" value="2"/>
</dbReference>
<dbReference type="SUPFAM" id="SSF53850">
    <property type="entry name" value="Periplasmic binding protein-like II"/>
    <property type="match status" value="1"/>
</dbReference>
<dbReference type="InterPro" id="IPR050682">
    <property type="entry name" value="ModA/WtpA"/>
</dbReference>
<dbReference type="Pfam" id="PF13531">
    <property type="entry name" value="SBP_bac_11"/>
    <property type="match status" value="1"/>
</dbReference>
<proteinExistence type="predicted"/>
<dbReference type="PANTHER" id="PTHR30632:SF0">
    <property type="entry name" value="SULFATE-BINDING PROTEIN"/>
    <property type="match status" value="1"/>
</dbReference>
<dbReference type="EMBL" id="AP024329">
    <property type="protein sequence ID" value="BCQ36201.1"/>
    <property type="molecule type" value="Genomic_DNA"/>
</dbReference>
<reference evidence="1 2" key="1">
    <citation type="submission" date="2021-01" db="EMBL/GenBank/DDBJ databases">
        <title>Complete genome sequence of Erwinia rhapontici MAFF 311153.</title>
        <authorList>
            <person name="Morohoshi T."/>
            <person name="Someya N."/>
        </authorList>
    </citation>
    <scope>NUCLEOTIDE SEQUENCE [LARGE SCALE GENOMIC DNA]</scope>
    <source>
        <strain evidence="1 2">MAFF 311153</strain>
    </source>
</reference>
<evidence type="ECO:0008006" key="3">
    <source>
        <dbReference type="Google" id="ProtNLM"/>
    </source>
</evidence>
<protein>
    <recommendedName>
        <fullName evidence="3">Molybdate transport system substrate-binding protein</fullName>
    </recommendedName>
</protein>
<dbReference type="PANTHER" id="PTHR30632">
    <property type="entry name" value="MOLYBDATE-BINDING PERIPLASMIC PROTEIN"/>
    <property type="match status" value="1"/>
</dbReference>
<dbReference type="RefSeq" id="WP_133845975.1">
    <property type="nucleotide sequence ID" value="NZ_AP024329.1"/>
</dbReference>
<accession>A0ABN6DNC4</accession>
<dbReference type="Proteomes" id="UP000677515">
    <property type="component" value="Chromosome"/>
</dbReference>
<evidence type="ECO:0000313" key="1">
    <source>
        <dbReference type="EMBL" id="BCQ36201.1"/>
    </source>
</evidence>
<evidence type="ECO:0000313" key="2">
    <source>
        <dbReference type="Proteomes" id="UP000677515"/>
    </source>
</evidence>
<sequence length="253" mass="27550">MKPLQVLAAGSLRHVWPGVVSAFQHYYPAGIETQFGPAGILRQRIEQGEACDLFVSASIAHPQTLLQAGLAQRTGVFCHNFLCLNVRSDSVDSAAEWLDLLRNPALRLATSTPGCDPCGDYAWQLFERIGQHETELGQRLKQRAMPLVGGKDSVPVPPGMQASVWLIKSGQADLFIGYRSYAHLLQANEGITTLLIPEAWQTRADYGYAVCQPAGHKLAELLLTCEGQEIFVKAGFGTIKTEGPDMSAPPVKH</sequence>
<gene>
    <name evidence="1" type="ORF">ERHA53_35440</name>
</gene>